<keyword evidence="6 7" id="KW-0687">Ribonucleoprotein</keyword>
<protein>
    <recommendedName>
        <fullName evidence="7">Signal recognition particle subunit SRP14</fullName>
    </recommendedName>
    <alternativeName>
        <fullName evidence="7">Signal recognition particle 14 kDa protein</fullName>
    </alternativeName>
</protein>
<comment type="caution">
    <text evidence="9">The sequence shown here is derived from an EMBL/GenBank/DDBJ whole genome shotgun (WGS) entry which is preliminary data.</text>
</comment>
<dbReference type="Proteomes" id="UP001220324">
    <property type="component" value="Unassembled WGS sequence"/>
</dbReference>
<sequence>MAPPLSHDEFFSSLTNLLSKTSEKARGSVSLTQKPLVDSASNSPPSTLIRITDGNTSAPNPKSADKAGKITKNTSSKVKFSTVVKPEELEAFYTRYAELCKSGMTGMKKRDRKRKTKAKGGATKAVKA</sequence>
<dbReference type="InterPro" id="IPR009018">
    <property type="entry name" value="Signal_recog_particle_SRP9/14"/>
</dbReference>
<dbReference type="PANTHER" id="PTHR12013">
    <property type="entry name" value="SIGNAL RECOGNITION PARTICLE 14 KD PROTEIN"/>
    <property type="match status" value="1"/>
</dbReference>
<dbReference type="SUPFAM" id="SSF54762">
    <property type="entry name" value="Signal recognition particle alu RNA binding heterodimer, SRP9/14"/>
    <property type="match status" value="1"/>
</dbReference>
<evidence type="ECO:0000256" key="6">
    <source>
        <dbReference type="ARBA" id="ARBA00023274"/>
    </source>
</evidence>
<dbReference type="Gene3D" id="3.30.720.10">
    <property type="entry name" value="Signal recognition particle alu RNA binding heterodimer, srp9/1"/>
    <property type="match status" value="1"/>
</dbReference>
<dbReference type="AlphaFoldDB" id="A0AAD6CW29"/>
<feature type="region of interest" description="Disordered" evidence="8">
    <location>
        <begin position="22"/>
        <end position="76"/>
    </location>
</feature>
<dbReference type="GO" id="GO:0005786">
    <property type="term" value="C:signal recognition particle, endoplasmic reticulum targeting"/>
    <property type="evidence" value="ECO:0007669"/>
    <property type="project" value="UniProtKB-UniRule"/>
</dbReference>
<dbReference type="Pfam" id="PF02290">
    <property type="entry name" value="SRP14"/>
    <property type="match status" value="1"/>
</dbReference>
<evidence type="ECO:0000256" key="4">
    <source>
        <dbReference type="ARBA" id="ARBA00022884"/>
    </source>
</evidence>
<feature type="compositionally biased region" description="Polar residues" evidence="8">
    <location>
        <begin position="29"/>
        <end position="46"/>
    </location>
</feature>
<comment type="subcellular location">
    <subcellularLocation>
        <location evidence="1 7">Cytoplasm</location>
    </subcellularLocation>
</comment>
<dbReference type="GO" id="GO:0006614">
    <property type="term" value="P:SRP-dependent cotranslational protein targeting to membrane"/>
    <property type="evidence" value="ECO:0007669"/>
    <property type="project" value="UniProtKB-UniRule"/>
</dbReference>
<name>A0AAD6CW29_9EURO</name>
<accession>A0AAD6CW29</accession>
<comment type="function">
    <text evidence="7">Component of the signal recognition particle (SRP) complex, a ribonucleoprotein complex that mediates the cotranslational targeting of secretory and membrane proteins to the endoplasmic reticulum (ER).</text>
</comment>
<evidence type="ECO:0000313" key="10">
    <source>
        <dbReference type="Proteomes" id="UP001220324"/>
    </source>
</evidence>
<dbReference type="GO" id="GO:0030942">
    <property type="term" value="F:endoplasmic reticulum signal peptide binding"/>
    <property type="evidence" value="ECO:0007669"/>
    <property type="project" value="UniProtKB-UniRule"/>
</dbReference>
<evidence type="ECO:0000256" key="1">
    <source>
        <dbReference type="ARBA" id="ARBA00004496"/>
    </source>
</evidence>
<keyword evidence="3 7" id="KW-0963">Cytoplasm</keyword>
<evidence type="ECO:0000256" key="8">
    <source>
        <dbReference type="SAM" id="MobiDB-lite"/>
    </source>
</evidence>
<evidence type="ECO:0000256" key="2">
    <source>
        <dbReference type="ARBA" id="ARBA00010349"/>
    </source>
</evidence>
<dbReference type="GO" id="GO:0008312">
    <property type="term" value="F:7S RNA binding"/>
    <property type="evidence" value="ECO:0007669"/>
    <property type="project" value="UniProtKB-UniRule"/>
</dbReference>
<feature type="compositionally biased region" description="Low complexity" evidence="8">
    <location>
        <begin position="119"/>
        <end position="128"/>
    </location>
</feature>
<keyword evidence="5 7" id="KW-0733">Signal recognition particle</keyword>
<evidence type="ECO:0000256" key="5">
    <source>
        <dbReference type="ARBA" id="ARBA00023135"/>
    </source>
</evidence>
<feature type="compositionally biased region" description="Basic residues" evidence="8">
    <location>
        <begin position="107"/>
        <end position="118"/>
    </location>
</feature>
<feature type="region of interest" description="Disordered" evidence="8">
    <location>
        <begin position="105"/>
        <end position="128"/>
    </location>
</feature>
<proteinExistence type="inferred from homology"/>
<gene>
    <name evidence="9" type="ORF">N7494_007820</name>
</gene>
<reference evidence="9 10" key="1">
    <citation type="journal article" date="2023" name="IMA Fungus">
        <title>Comparative genomic study of the Penicillium genus elucidates a diverse pangenome and 15 lateral gene transfer events.</title>
        <authorList>
            <person name="Petersen C."/>
            <person name="Sorensen T."/>
            <person name="Nielsen M.R."/>
            <person name="Sondergaard T.E."/>
            <person name="Sorensen J.L."/>
            <person name="Fitzpatrick D.A."/>
            <person name="Frisvad J.C."/>
            <person name="Nielsen K.L."/>
        </authorList>
    </citation>
    <scope>NUCLEOTIDE SEQUENCE [LARGE SCALE GENOMIC DNA]</scope>
    <source>
        <strain evidence="9 10">IBT 35679</strain>
    </source>
</reference>
<evidence type="ECO:0000256" key="7">
    <source>
        <dbReference type="RuleBase" id="RU368100"/>
    </source>
</evidence>
<evidence type="ECO:0000256" key="3">
    <source>
        <dbReference type="ARBA" id="ARBA00022490"/>
    </source>
</evidence>
<dbReference type="InterPro" id="IPR003210">
    <property type="entry name" value="Signal_recog_particle_SRP14"/>
</dbReference>
<organism evidence="9 10">
    <name type="scientific">Penicillium frequentans</name>
    <dbReference type="NCBI Taxonomy" id="3151616"/>
    <lineage>
        <taxon>Eukaryota</taxon>
        <taxon>Fungi</taxon>
        <taxon>Dikarya</taxon>
        <taxon>Ascomycota</taxon>
        <taxon>Pezizomycotina</taxon>
        <taxon>Eurotiomycetes</taxon>
        <taxon>Eurotiomycetidae</taxon>
        <taxon>Eurotiales</taxon>
        <taxon>Aspergillaceae</taxon>
        <taxon>Penicillium</taxon>
    </lineage>
</organism>
<dbReference type="EMBL" id="JAQIZZ010000006">
    <property type="protein sequence ID" value="KAJ5538341.1"/>
    <property type="molecule type" value="Genomic_DNA"/>
</dbReference>
<comment type="similarity">
    <text evidence="2 7">Belongs to the SRP14 family.</text>
</comment>
<keyword evidence="10" id="KW-1185">Reference proteome</keyword>
<keyword evidence="4 7" id="KW-0694">RNA-binding</keyword>
<comment type="subunit">
    <text evidence="7">Component of a fungal signal recognition particle (SRP) complex that consists of a 7SL RNA molecule (scR1) and at least six protein subunits: SRP72, SRP68, SRP54, SEC65, SRP21 and SRP14.</text>
</comment>
<evidence type="ECO:0000313" key="9">
    <source>
        <dbReference type="EMBL" id="KAJ5538341.1"/>
    </source>
</evidence>